<accession>A0A7Y2LZV0</accession>
<reference evidence="2 3" key="1">
    <citation type="submission" date="2020-05" db="EMBL/GenBank/DDBJ databases">
        <title>MicrobeNet Type strains.</title>
        <authorList>
            <person name="Nicholson A.C."/>
        </authorList>
    </citation>
    <scope>NUCLEOTIDE SEQUENCE [LARGE SCALE GENOMIC DNA]</scope>
    <source>
        <strain evidence="2 3">JCM 14282</strain>
    </source>
</reference>
<feature type="domain" description="DUF222" evidence="1">
    <location>
        <begin position="34"/>
        <end position="332"/>
    </location>
</feature>
<gene>
    <name evidence="2" type="ORF">HLA99_08600</name>
</gene>
<dbReference type="RefSeq" id="WP_167035607.1">
    <property type="nucleotide sequence ID" value="NZ_BAAANA010000002.1"/>
</dbReference>
<protein>
    <submittedName>
        <fullName evidence="2">DUF222 domain-containing protein</fullName>
    </submittedName>
</protein>
<evidence type="ECO:0000259" key="1">
    <source>
        <dbReference type="Pfam" id="PF02720"/>
    </source>
</evidence>
<name>A0A7Y2LZV0_9MICO</name>
<dbReference type="Proteomes" id="UP000543598">
    <property type="component" value="Unassembled WGS sequence"/>
</dbReference>
<dbReference type="EMBL" id="JABEMB010000010">
    <property type="protein sequence ID" value="NNH03906.1"/>
    <property type="molecule type" value="Genomic_DNA"/>
</dbReference>
<organism evidence="2 3">
    <name type="scientific">Microbacterium ulmi</name>
    <dbReference type="NCBI Taxonomy" id="179095"/>
    <lineage>
        <taxon>Bacteria</taxon>
        <taxon>Bacillati</taxon>
        <taxon>Actinomycetota</taxon>
        <taxon>Actinomycetes</taxon>
        <taxon>Micrococcales</taxon>
        <taxon>Microbacteriaceae</taxon>
        <taxon>Microbacterium</taxon>
    </lineage>
</organism>
<evidence type="ECO:0000313" key="3">
    <source>
        <dbReference type="Proteomes" id="UP000543598"/>
    </source>
</evidence>
<dbReference type="CDD" id="cd00085">
    <property type="entry name" value="HNHc"/>
    <property type="match status" value="1"/>
</dbReference>
<keyword evidence="3" id="KW-1185">Reference proteome</keyword>
<proteinExistence type="predicted"/>
<dbReference type="InterPro" id="IPR003870">
    <property type="entry name" value="DUF222"/>
</dbReference>
<dbReference type="AlphaFoldDB" id="A0A7Y2LZV0"/>
<dbReference type="InterPro" id="IPR003615">
    <property type="entry name" value="HNH_nuc"/>
</dbReference>
<comment type="caution">
    <text evidence="2">The sequence shown here is derived from an EMBL/GenBank/DDBJ whole genome shotgun (WGS) entry which is preliminary data.</text>
</comment>
<sequence>MSAHPASDPRAERVIDAFEAGRRSRAADDAAEIRLLAEAADAIAAPANPTAEQIRRAELDRRSLVAELATSTRVSEWTVTRLLTEAVDLCARFADGVDALARGGISRRHLDVIHDAGAPIVDDDARAEFLRLAIDRAAQLTPGRLAPVLRVIAEHFLERTIDDRHEDAAARGRIDLIDMADGMAGVMLVTPATLAHGIHDRLTQQARSVIAARETGETRGEGDARTMAQLMADIATDTLLTAGPDRCVAGDGLDAIRATVQVTIAVLTMAGASAEPCLLAGYGPIDPETARALAGGTTGWERVMTSPVTGSVLAVDRYRPGIPLNRFLVARDEHCRFPGCRMPVHRCDVDHTIDAAHGGATSHCNLAHLCRRHHVLKHVTAWTVEQVRPGVLVWTSPAGRTHTDRPESTVRFVLDDEVRRRRELMREPWLIRSEDPLGSGGAPPF</sequence>
<evidence type="ECO:0000313" key="2">
    <source>
        <dbReference type="EMBL" id="NNH03906.1"/>
    </source>
</evidence>
<dbReference type="Pfam" id="PF02720">
    <property type="entry name" value="DUF222"/>
    <property type="match status" value="1"/>
</dbReference>
<dbReference type="Gene3D" id="1.10.30.50">
    <property type="match status" value="1"/>
</dbReference>